<proteinExistence type="predicted"/>
<dbReference type="EMBL" id="AVPK01000006">
    <property type="protein sequence ID" value="KGN37317.1"/>
    <property type="molecule type" value="Genomic_DNA"/>
</dbReference>
<organism evidence="1 2">
    <name type="scientific">Knoellia subterranea KCTC 19937</name>
    <dbReference type="NCBI Taxonomy" id="1385521"/>
    <lineage>
        <taxon>Bacteria</taxon>
        <taxon>Bacillati</taxon>
        <taxon>Actinomycetota</taxon>
        <taxon>Actinomycetes</taxon>
        <taxon>Micrococcales</taxon>
        <taxon>Intrasporangiaceae</taxon>
        <taxon>Knoellia</taxon>
    </lineage>
</organism>
<reference evidence="1 2" key="1">
    <citation type="submission" date="2013-08" db="EMBL/GenBank/DDBJ databases">
        <title>The genome sequence of Knoellia subterranea.</title>
        <authorList>
            <person name="Zhu W."/>
            <person name="Wang G."/>
        </authorList>
    </citation>
    <scope>NUCLEOTIDE SEQUENCE [LARGE SCALE GENOMIC DNA]</scope>
    <source>
        <strain evidence="1 2">KCTC 19937</strain>
    </source>
</reference>
<dbReference type="AlphaFoldDB" id="A0A0A0JMM2"/>
<accession>A0A0A0JMM2</accession>
<evidence type="ECO:0000313" key="1">
    <source>
        <dbReference type="EMBL" id="KGN37317.1"/>
    </source>
</evidence>
<dbReference type="RefSeq" id="WP_035905519.1">
    <property type="nucleotide sequence ID" value="NZ_AVPK01000006.1"/>
</dbReference>
<comment type="caution">
    <text evidence="1">The sequence shown here is derived from an EMBL/GenBank/DDBJ whole genome shotgun (WGS) entry which is preliminary data.</text>
</comment>
<gene>
    <name evidence="1" type="ORF">N803_15715</name>
</gene>
<evidence type="ECO:0000313" key="2">
    <source>
        <dbReference type="Proteomes" id="UP000030011"/>
    </source>
</evidence>
<dbReference type="OrthoDB" id="4867325at2"/>
<name>A0A0A0JMM2_9MICO</name>
<keyword evidence="2" id="KW-1185">Reference proteome</keyword>
<sequence>MSGTSGELDVQIPSREDLESLSLQLAIDCHENLLDDITAPYVKGRRDAHLLTAAVAAGHEDLELTHAVTALRQAFQDGHPDVNSLRGILHRTSKRVPTPATPLEWVGPKAFNARHGDRGLDEDLGMRWGPKHDLRISFKRQPGADQGLLYAYDKTWDTYAVIAVTTSRTLAQQTFRRALETNPDMTADDFARHHETLRTAARTRNMARTVSL</sequence>
<dbReference type="Proteomes" id="UP000030011">
    <property type="component" value="Unassembled WGS sequence"/>
</dbReference>
<protein>
    <submittedName>
        <fullName evidence="1">Uncharacterized protein</fullName>
    </submittedName>
</protein>